<comment type="similarity">
    <text evidence="1">Belongs to the short-chain dehydrogenases/reductases (SDR) family.</text>
</comment>
<dbReference type="InterPro" id="IPR020904">
    <property type="entry name" value="Sc_DH/Rdtase_CS"/>
</dbReference>
<name>A0A0U5GPY2_9GAMM</name>
<dbReference type="PRINTS" id="PR00081">
    <property type="entry name" value="GDHRDH"/>
</dbReference>
<keyword evidence="3" id="KW-1185">Reference proteome</keyword>
<proteinExistence type="inferred from homology"/>
<dbReference type="Proteomes" id="UP000059419">
    <property type="component" value="Chromosome 1"/>
</dbReference>
<evidence type="ECO:0000313" key="3">
    <source>
        <dbReference type="Proteomes" id="UP000059419"/>
    </source>
</evidence>
<dbReference type="GeneID" id="84612229"/>
<dbReference type="GO" id="GO:0032787">
    <property type="term" value="P:monocarboxylic acid metabolic process"/>
    <property type="evidence" value="ECO:0007669"/>
    <property type="project" value="UniProtKB-ARBA"/>
</dbReference>
<dbReference type="SUPFAM" id="SSF51735">
    <property type="entry name" value="NAD(P)-binding Rossmann-fold domains"/>
    <property type="match status" value="1"/>
</dbReference>
<dbReference type="PANTHER" id="PTHR42879">
    <property type="entry name" value="3-OXOACYL-(ACYL-CARRIER-PROTEIN) REDUCTASE"/>
    <property type="match status" value="1"/>
</dbReference>
<dbReference type="NCBIfam" id="NF005309">
    <property type="entry name" value="PRK06841.1"/>
    <property type="match status" value="1"/>
</dbReference>
<dbReference type="AlphaFoldDB" id="A0A0U5GPY2"/>
<dbReference type="PRINTS" id="PR00080">
    <property type="entry name" value="SDRFAMILY"/>
</dbReference>
<dbReference type="RefSeq" id="WP_067433187.1">
    <property type="nucleotide sequence ID" value="NZ_CP072598.1"/>
</dbReference>
<dbReference type="InterPro" id="IPR050259">
    <property type="entry name" value="SDR"/>
</dbReference>
<dbReference type="PROSITE" id="PS00061">
    <property type="entry name" value="ADH_SHORT"/>
    <property type="match status" value="1"/>
</dbReference>
<dbReference type="EMBL" id="LN907827">
    <property type="protein sequence ID" value="CUU25028.1"/>
    <property type="molecule type" value="Genomic_DNA"/>
</dbReference>
<dbReference type="InterPro" id="IPR036291">
    <property type="entry name" value="NAD(P)-bd_dom_sf"/>
</dbReference>
<sequence length="249" mass="26311">MSASLFSLKGQVAVITGAASGIGYAIATQLSAAGAQVAMVDRADNVEQCAAEIGAGARGYRFDLQELDKIDNLISTIIDDYGQIDILVNNAGIGILEPMGEVTQPSWDATLLINLTAPFFLAQRCGHDMKTRQYGRIINIASQASVIALENHAAYCTSKAGVVAFTKVIAAEWGPFGITANAISPTVVETELGKRYWHGERAAEMKRKIPGRRFASTDEIAAAVLYLSSGAAGIINGENLIVDGGYSII</sequence>
<dbReference type="CDD" id="cd05233">
    <property type="entry name" value="SDR_c"/>
    <property type="match status" value="1"/>
</dbReference>
<reference evidence="3" key="1">
    <citation type="submission" date="2015-11" db="EMBL/GenBank/DDBJ databases">
        <authorList>
            <person name="Blom J."/>
        </authorList>
    </citation>
    <scope>NUCLEOTIDE SEQUENCE [LARGE SCALE GENOMIC DNA]</scope>
</reference>
<dbReference type="KEGG" id="ege:EM595_2797"/>
<evidence type="ECO:0000256" key="1">
    <source>
        <dbReference type="ARBA" id="ARBA00006484"/>
    </source>
</evidence>
<dbReference type="PANTHER" id="PTHR42879:SF2">
    <property type="entry name" value="3-OXOACYL-[ACYL-CARRIER-PROTEIN] REDUCTASE FABG"/>
    <property type="match status" value="1"/>
</dbReference>
<organism evidence="2 3">
    <name type="scientific">Duffyella gerundensis</name>
    <dbReference type="NCBI Taxonomy" id="1619313"/>
    <lineage>
        <taxon>Bacteria</taxon>
        <taxon>Pseudomonadati</taxon>
        <taxon>Pseudomonadota</taxon>
        <taxon>Gammaproteobacteria</taxon>
        <taxon>Enterobacterales</taxon>
        <taxon>Erwiniaceae</taxon>
        <taxon>Duffyella</taxon>
    </lineage>
</organism>
<accession>A0A0U5GPY2</accession>
<dbReference type="PATRIC" id="fig|1619313.3.peg.2903"/>
<dbReference type="FunFam" id="3.40.50.720:FF:000084">
    <property type="entry name" value="Short-chain dehydrogenase reductase"/>
    <property type="match status" value="1"/>
</dbReference>
<dbReference type="Pfam" id="PF13561">
    <property type="entry name" value="adh_short_C2"/>
    <property type="match status" value="1"/>
</dbReference>
<dbReference type="InterPro" id="IPR002347">
    <property type="entry name" value="SDR_fam"/>
</dbReference>
<dbReference type="OrthoDB" id="9804774at2"/>
<gene>
    <name evidence="2" type="ORF">EM595_2797</name>
</gene>
<dbReference type="Gene3D" id="3.40.50.720">
    <property type="entry name" value="NAD(P)-binding Rossmann-like Domain"/>
    <property type="match status" value="1"/>
</dbReference>
<evidence type="ECO:0000313" key="2">
    <source>
        <dbReference type="EMBL" id="CUU25028.1"/>
    </source>
</evidence>
<dbReference type="STRING" id="1619313.EM595_2797"/>
<protein>
    <submittedName>
        <fullName evidence="2">Short-chain dehydrogenase</fullName>
    </submittedName>
</protein>